<dbReference type="AlphaFoldDB" id="A0A9P6EWK9"/>
<keyword evidence="9" id="KW-0949">S-adenosyl-L-methionine</keyword>
<keyword evidence="8" id="KW-0808">Transferase</keyword>
<evidence type="ECO:0000256" key="20">
    <source>
        <dbReference type="ARBA" id="ARBA00064494"/>
    </source>
</evidence>
<evidence type="ECO:0000256" key="10">
    <source>
        <dbReference type="ARBA" id="ARBA00023015"/>
    </source>
</evidence>
<comment type="catalytic activity">
    <reaction evidence="15">
        <text>a 5'-end (N(7)-methyl 5'-triphosphoguanosine)-ribonucleoside in snoRNA + S-adenosyl-L-methionine = a 5'-end (N(2),N(7)-dimethyl 5'-triphosphoguanosine)-ribonucleoside in snoRNA + S-adenosyl-L-homocysteine + H(+)</text>
        <dbReference type="Rhea" id="RHEA:78475"/>
        <dbReference type="Rhea" id="RHEA-COMP:19086"/>
        <dbReference type="Rhea" id="RHEA-COMP:19088"/>
        <dbReference type="ChEBI" id="CHEBI:15378"/>
        <dbReference type="ChEBI" id="CHEBI:57856"/>
        <dbReference type="ChEBI" id="CHEBI:59789"/>
        <dbReference type="ChEBI" id="CHEBI:156461"/>
        <dbReference type="ChEBI" id="CHEBI:172880"/>
    </reaction>
    <physiologicalReaction direction="left-to-right" evidence="15">
        <dbReference type="Rhea" id="RHEA:78476"/>
    </physiologicalReaction>
</comment>
<keyword evidence="10" id="KW-0805">Transcription regulation</keyword>
<keyword evidence="25" id="KW-1185">Reference proteome</keyword>
<dbReference type="PANTHER" id="PTHR14741:SF32">
    <property type="entry name" value="TRIMETHYLGUANOSINE SYNTHASE"/>
    <property type="match status" value="1"/>
</dbReference>
<gene>
    <name evidence="24" type="primary">TGS1</name>
    <name evidence="24" type="ORF">EC957_007938</name>
</gene>
<comment type="subunit">
    <text evidence="20">May form homooligomers. Interacts with CREBBP/CBP, EED/WAIT1, EP300/P300, NCOA6/PRIP, PPARBP/PBP and SMN.</text>
</comment>
<accession>A0A9P6EWK9</accession>
<comment type="caution">
    <text evidence="24">The sequence shown here is derived from an EMBL/GenBank/DDBJ whole genome shotgun (WGS) entry which is preliminary data.</text>
</comment>
<evidence type="ECO:0000256" key="14">
    <source>
        <dbReference type="ARBA" id="ARBA00047418"/>
    </source>
</evidence>
<protein>
    <recommendedName>
        <fullName evidence="4">Trimethylguanosine synthase</fullName>
    </recommendedName>
    <alternativeName>
        <fullName evidence="18">Cap-specific guanine-N(2) methyltransferase</fullName>
    </alternativeName>
    <alternativeName>
        <fullName evidence="21">Nuclear receptor coactivator 6-interacting protein</fullName>
    </alternativeName>
    <alternativeName>
        <fullName evidence="22">PRIP-interacting protein with methyltransferase motif</fullName>
    </alternativeName>
</protein>
<evidence type="ECO:0000256" key="3">
    <source>
        <dbReference type="ARBA" id="ARBA00004604"/>
    </source>
</evidence>
<comment type="subcellular location">
    <subcellularLocation>
        <location evidence="2">Cytoplasm</location>
    </subcellularLocation>
    <subcellularLocation>
        <location evidence="1">Nucleus</location>
        <location evidence="1">Cajal body</location>
    </subcellularLocation>
    <subcellularLocation>
        <location evidence="3">Nucleus</location>
        <location evidence="3">Nucleolus</location>
    </subcellularLocation>
</comment>
<evidence type="ECO:0000256" key="1">
    <source>
        <dbReference type="ARBA" id="ARBA00004408"/>
    </source>
</evidence>
<feature type="compositionally biased region" description="Low complexity" evidence="23">
    <location>
        <begin position="54"/>
        <end position="63"/>
    </location>
</feature>
<dbReference type="InterPro" id="IPR029063">
    <property type="entry name" value="SAM-dependent_MTases_sf"/>
</dbReference>
<evidence type="ECO:0000256" key="15">
    <source>
        <dbReference type="ARBA" id="ARBA00048740"/>
    </source>
</evidence>
<feature type="region of interest" description="Disordered" evidence="23">
    <location>
        <begin position="1"/>
        <end position="108"/>
    </location>
</feature>
<dbReference type="InterPro" id="IPR019012">
    <property type="entry name" value="RNA_cap_Gua-N2-MeTrfase"/>
</dbReference>
<keyword evidence="7" id="KW-0489">Methyltransferase</keyword>
<dbReference type="FunFam" id="3.40.50.150:FF:000066">
    <property type="entry name" value="Trimethylguanosine synthase 1"/>
    <property type="match status" value="1"/>
</dbReference>
<dbReference type="Gene3D" id="3.40.50.150">
    <property type="entry name" value="Vaccinia Virus protein VP39"/>
    <property type="match status" value="1"/>
</dbReference>
<feature type="compositionally biased region" description="Acidic residues" evidence="23">
    <location>
        <begin position="174"/>
        <end position="185"/>
    </location>
</feature>
<evidence type="ECO:0000256" key="6">
    <source>
        <dbReference type="ARBA" id="ARBA00022553"/>
    </source>
</evidence>
<feature type="compositionally biased region" description="Basic residues" evidence="23">
    <location>
        <begin position="64"/>
        <end position="80"/>
    </location>
</feature>
<feature type="compositionally biased region" description="Basic and acidic residues" evidence="23">
    <location>
        <begin position="233"/>
        <end position="246"/>
    </location>
</feature>
<keyword evidence="12" id="KW-0539">Nucleus</keyword>
<evidence type="ECO:0000256" key="16">
    <source>
        <dbReference type="ARBA" id="ARBA00048763"/>
    </source>
</evidence>
<dbReference type="GO" id="GO:0071164">
    <property type="term" value="F:RNA cap trimethylguanosine synthase activity"/>
    <property type="evidence" value="ECO:0007669"/>
    <property type="project" value="TreeGrafter"/>
</dbReference>
<evidence type="ECO:0000256" key="22">
    <source>
        <dbReference type="ARBA" id="ARBA00081504"/>
    </source>
</evidence>
<dbReference type="GO" id="GO:0005737">
    <property type="term" value="C:cytoplasm"/>
    <property type="evidence" value="ECO:0007669"/>
    <property type="project" value="UniProtKB-SubCell"/>
</dbReference>
<dbReference type="Proteomes" id="UP000723463">
    <property type="component" value="Unassembled WGS sequence"/>
</dbReference>
<feature type="region of interest" description="Disordered" evidence="23">
    <location>
        <begin position="504"/>
        <end position="536"/>
    </location>
</feature>
<comment type="similarity">
    <text evidence="13">Belongs to the methyltransferase superfamily. Trimethylguanosine synthase family.</text>
</comment>
<evidence type="ECO:0000256" key="18">
    <source>
        <dbReference type="ARBA" id="ARBA00049790"/>
    </source>
</evidence>
<organism evidence="24 25">
    <name type="scientific">Mortierella hygrophila</name>
    <dbReference type="NCBI Taxonomy" id="979708"/>
    <lineage>
        <taxon>Eukaryota</taxon>
        <taxon>Fungi</taxon>
        <taxon>Fungi incertae sedis</taxon>
        <taxon>Mucoromycota</taxon>
        <taxon>Mortierellomycotina</taxon>
        <taxon>Mortierellomycetes</taxon>
        <taxon>Mortierellales</taxon>
        <taxon>Mortierellaceae</taxon>
        <taxon>Mortierella</taxon>
    </lineage>
</organism>
<name>A0A9P6EWK9_9FUNG</name>
<feature type="region of interest" description="Disordered" evidence="23">
    <location>
        <begin position="129"/>
        <end position="148"/>
    </location>
</feature>
<evidence type="ECO:0000313" key="25">
    <source>
        <dbReference type="Proteomes" id="UP000723463"/>
    </source>
</evidence>
<evidence type="ECO:0000256" key="21">
    <source>
        <dbReference type="ARBA" id="ARBA00079339"/>
    </source>
</evidence>
<evidence type="ECO:0000256" key="12">
    <source>
        <dbReference type="ARBA" id="ARBA00023242"/>
    </source>
</evidence>
<evidence type="ECO:0000256" key="11">
    <source>
        <dbReference type="ARBA" id="ARBA00023163"/>
    </source>
</evidence>
<sequence length="607" mass="66853">MTASVATDEFGGLSAAQKKRMRKQQRRIEAERQQQQHQQEEEETYRGEVQNADATATTSTKSAQKSKKQKQKQQKQKHHRTQDVTSPTTDVTAAEATLAKAKGPTNKATTFGFASSIASMMASFASPIAKLKSSMSSVSSSSSSSPAIAIASPIALVTAREKSAESASESSSSNEEEGTEKEDGGEFPLLFKQILSRERLDLSVMQPHAPKPSTKNKRRHDADESNDSGDEAYSGKDQEREKEKGKGKAKKEKKAKESDSSSSSSSSSDDSDSSSGSGSEAASDSDAAASANKNPKKRIKLDARQAYDQQQQSTTNAPARKVRYTAASQLPKTMAKYWAQRYRYFSLYDQGIQMDQEGWYSVTPEKIAAHIAERCASDVIIDAFCGVGGNTIQFAMTCHRVIAIDIDPVRLACARHNARIYGVEDRIEFICGDYMTLLPRLKADVVFLSPPWGGPGYLAQDVFDIKRDIPMDGEHLFNETCKITKNIAYFLPRNSDPDQIGRLAANMPKTPKRGLTTTSDNTDADMQEEEVEEREPSCEIEKNVLNNVCKAWTAYFGDLAITPENEGDDIEGNDYYAEGGYSEDVDMLASTKDHAGRRQDKIDYYCE</sequence>
<dbReference type="Pfam" id="PF09445">
    <property type="entry name" value="Methyltransf_15"/>
    <property type="match status" value="1"/>
</dbReference>
<dbReference type="EMBL" id="JAAAXW010000381">
    <property type="protein sequence ID" value="KAF9537597.1"/>
    <property type="molecule type" value="Genomic_DNA"/>
</dbReference>
<comment type="catalytic activity">
    <reaction evidence="17">
        <text>a 5'-end (N(7)-methyl 5'-triphosphoguanosine)-ribonucleoside in snRNA + S-adenosyl-L-methionine = a 5'-end (N(2),N(7)-dimethyl 5'-triphosphoguanosine)-ribonucleoside in snRNA + S-adenosyl-L-homocysteine + H(+)</text>
        <dbReference type="Rhea" id="RHEA:78471"/>
        <dbReference type="Rhea" id="RHEA-COMP:19085"/>
        <dbReference type="Rhea" id="RHEA-COMP:19087"/>
        <dbReference type="ChEBI" id="CHEBI:15378"/>
        <dbReference type="ChEBI" id="CHEBI:57856"/>
        <dbReference type="ChEBI" id="CHEBI:59789"/>
        <dbReference type="ChEBI" id="CHEBI:156461"/>
        <dbReference type="ChEBI" id="CHEBI:172880"/>
    </reaction>
    <physiologicalReaction direction="left-to-right" evidence="17">
        <dbReference type="Rhea" id="RHEA:78472"/>
    </physiologicalReaction>
</comment>
<evidence type="ECO:0000256" key="19">
    <source>
        <dbReference type="ARBA" id="ARBA00057179"/>
    </source>
</evidence>
<keyword evidence="5" id="KW-0963">Cytoplasm</keyword>
<keyword evidence="6" id="KW-0597">Phosphoprotein</keyword>
<evidence type="ECO:0000256" key="4">
    <source>
        <dbReference type="ARBA" id="ARBA00018517"/>
    </source>
</evidence>
<dbReference type="CDD" id="cd02440">
    <property type="entry name" value="AdoMet_MTases"/>
    <property type="match status" value="1"/>
</dbReference>
<evidence type="ECO:0000313" key="24">
    <source>
        <dbReference type="EMBL" id="KAF9537597.1"/>
    </source>
</evidence>
<keyword evidence="11" id="KW-0804">Transcription</keyword>
<evidence type="ECO:0000256" key="5">
    <source>
        <dbReference type="ARBA" id="ARBA00022490"/>
    </source>
</evidence>
<evidence type="ECO:0000256" key="2">
    <source>
        <dbReference type="ARBA" id="ARBA00004496"/>
    </source>
</evidence>
<evidence type="ECO:0000256" key="8">
    <source>
        <dbReference type="ARBA" id="ARBA00022679"/>
    </source>
</evidence>
<comment type="catalytic activity">
    <reaction evidence="14">
        <text>a 5'-end (N(2),N(7)-dimethyl 5'-triphosphoguanosine)-ribonucleoside in snoRNA + S-adenosyl-L-methionine = a 5'-end (N(2),N(2),N(7)-trimethyl 5'-triphosphoguanosine)-ribonucleoside in snoRNA + S-adenosyl-L-homocysteine + H(+)</text>
        <dbReference type="Rhea" id="RHEA:78507"/>
        <dbReference type="Rhea" id="RHEA-COMP:19088"/>
        <dbReference type="Rhea" id="RHEA-COMP:19090"/>
        <dbReference type="ChEBI" id="CHEBI:15378"/>
        <dbReference type="ChEBI" id="CHEBI:57856"/>
        <dbReference type="ChEBI" id="CHEBI:59789"/>
        <dbReference type="ChEBI" id="CHEBI:167623"/>
        <dbReference type="ChEBI" id="CHEBI:172880"/>
    </reaction>
    <physiologicalReaction direction="left-to-right" evidence="14">
        <dbReference type="Rhea" id="RHEA:78508"/>
    </physiologicalReaction>
</comment>
<comment type="function">
    <text evidence="19">Catalyzes the 2 serial methylation steps for the conversion of the 7-monomethylguanosine (m(7)G) caps of snRNAs and snoRNAs to a 2,2,7-trimethylguanosine (m(2,2,7)G) cap structure. The enzyme is specific for guanine, and N7 methylation must precede N2 methylation. Hypermethylation of the m7G cap of U snRNAs leads to their concentration in nuclear foci, their colocalization with coilin and the formation of canonical Cajal bodies (CBs). Plays a role in transcriptional regulation.</text>
</comment>
<evidence type="ECO:0000256" key="17">
    <source>
        <dbReference type="ARBA" id="ARBA00049075"/>
    </source>
</evidence>
<comment type="catalytic activity">
    <reaction evidence="16">
        <text>a 5'-end (N(2),N(7)-dimethyl 5'-triphosphoguanosine)-ribonucleoside in snRNA + S-adenosyl-L-methionine = a 5'-end (N(2),N(2),N(7)-trimethyl 5'-triphosphoguanosine)-ribonucleoside in snRNA + S-adenosyl-L-homocysteine + H(+)</text>
        <dbReference type="Rhea" id="RHEA:78479"/>
        <dbReference type="Rhea" id="RHEA-COMP:19087"/>
        <dbReference type="Rhea" id="RHEA-COMP:19089"/>
        <dbReference type="ChEBI" id="CHEBI:15378"/>
        <dbReference type="ChEBI" id="CHEBI:57856"/>
        <dbReference type="ChEBI" id="CHEBI:59789"/>
        <dbReference type="ChEBI" id="CHEBI:167623"/>
        <dbReference type="ChEBI" id="CHEBI:172880"/>
    </reaction>
    <physiologicalReaction direction="left-to-right" evidence="16">
        <dbReference type="Rhea" id="RHEA:78480"/>
    </physiologicalReaction>
</comment>
<evidence type="ECO:0000256" key="9">
    <source>
        <dbReference type="ARBA" id="ARBA00022691"/>
    </source>
</evidence>
<dbReference type="GO" id="GO:0015030">
    <property type="term" value="C:Cajal body"/>
    <property type="evidence" value="ECO:0007669"/>
    <property type="project" value="UniProtKB-SubCell"/>
</dbReference>
<dbReference type="SUPFAM" id="SSF53335">
    <property type="entry name" value="S-adenosyl-L-methionine-dependent methyltransferases"/>
    <property type="match status" value="1"/>
</dbReference>
<evidence type="ECO:0000256" key="13">
    <source>
        <dbReference type="ARBA" id="ARBA00025783"/>
    </source>
</evidence>
<evidence type="ECO:0000256" key="23">
    <source>
        <dbReference type="SAM" id="MobiDB-lite"/>
    </source>
</evidence>
<feature type="compositionally biased region" description="Low complexity" evidence="23">
    <location>
        <begin position="260"/>
        <end position="291"/>
    </location>
</feature>
<feature type="compositionally biased region" description="Acidic residues" evidence="23">
    <location>
        <begin position="522"/>
        <end position="533"/>
    </location>
</feature>
<dbReference type="PANTHER" id="PTHR14741">
    <property type="entry name" value="S-ADENOSYLMETHIONINE-DEPENDENT METHYLTRANSFERASE RELATED"/>
    <property type="match status" value="1"/>
</dbReference>
<reference evidence="24" key="1">
    <citation type="journal article" date="2020" name="Fungal Divers.">
        <title>Resolving the Mortierellaceae phylogeny through synthesis of multi-gene phylogenetics and phylogenomics.</title>
        <authorList>
            <person name="Vandepol N."/>
            <person name="Liber J."/>
            <person name="Desiro A."/>
            <person name="Na H."/>
            <person name="Kennedy M."/>
            <person name="Barry K."/>
            <person name="Grigoriev I.V."/>
            <person name="Miller A.N."/>
            <person name="O'Donnell K."/>
            <person name="Stajich J.E."/>
            <person name="Bonito G."/>
        </authorList>
    </citation>
    <scope>NUCLEOTIDE SEQUENCE</scope>
    <source>
        <strain evidence="24">NRRL 2591</strain>
    </source>
</reference>
<feature type="region of interest" description="Disordered" evidence="23">
    <location>
        <begin position="158"/>
        <end position="298"/>
    </location>
</feature>
<evidence type="ECO:0000256" key="7">
    <source>
        <dbReference type="ARBA" id="ARBA00022603"/>
    </source>
</evidence>
<dbReference type="GO" id="GO:0005730">
    <property type="term" value="C:nucleolus"/>
    <property type="evidence" value="ECO:0007669"/>
    <property type="project" value="UniProtKB-SubCell"/>
</dbReference>
<proteinExistence type="inferred from homology"/>